<sequence>QALSCGGQRQGFLPCALADQFSGSAPRDHCWFAEVSELCFMFFPF</sequence>
<organism evidence="1 2">
    <name type="scientific">Aegilops tauschii subsp. strangulata</name>
    <name type="common">Goatgrass</name>
    <dbReference type="NCBI Taxonomy" id="200361"/>
    <lineage>
        <taxon>Eukaryota</taxon>
        <taxon>Viridiplantae</taxon>
        <taxon>Streptophyta</taxon>
        <taxon>Embryophyta</taxon>
        <taxon>Tracheophyta</taxon>
        <taxon>Spermatophyta</taxon>
        <taxon>Magnoliopsida</taxon>
        <taxon>Liliopsida</taxon>
        <taxon>Poales</taxon>
        <taxon>Poaceae</taxon>
        <taxon>BOP clade</taxon>
        <taxon>Pooideae</taxon>
        <taxon>Triticodae</taxon>
        <taxon>Triticeae</taxon>
        <taxon>Triticinae</taxon>
        <taxon>Aegilops</taxon>
    </lineage>
</organism>
<name>A0A453EQL6_AEGTS</name>
<proteinExistence type="predicted"/>
<reference evidence="1" key="3">
    <citation type="journal article" date="2017" name="Nature">
        <title>Genome sequence of the progenitor of the wheat D genome Aegilops tauschii.</title>
        <authorList>
            <person name="Luo M.C."/>
            <person name="Gu Y.Q."/>
            <person name="Puiu D."/>
            <person name="Wang H."/>
            <person name="Twardziok S.O."/>
            <person name="Deal K.R."/>
            <person name="Huo N."/>
            <person name="Zhu T."/>
            <person name="Wang L."/>
            <person name="Wang Y."/>
            <person name="McGuire P.E."/>
            <person name="Liu S."/>
            <person name="Long H."/>
            <person name="Ramasamy R.K."/>
            <person name="Rodriguez J.C."/>
            <person name="Van S.L."/>
            <person name="Yuan L."/>
            <person name="Wang Z."/>
            <person name="Xia Z."/>
            <person name="Xiao L."/>
            <person name="Anderson O.D."/>
            <person name="Ouyang S."/>
            <person name="Liang Y."/>
            <person name="Zimin A.V."/>
            <person name="Pertea G."/>
            <person name="Qi P."/>
            <person name="Bennetzen J.L."/>
            <person name="Dai X."/>
            <person name="Dawson M.W."/>
            <person name="Muller H.G."/>
            <person name="Kugler K."/>
            <person name="Rivarola-Duarte L."/>
            <person name="Spannagl M."/>
            <person name="Mayer K.F.X."/>
            <person name="Lu F.H."/>
            <person name="Bevan M.W."/>
            <person name="Leroy P."/>
            <person name="Li P."/>
            <person name="You F.M."/>
            <person name="Sun Q."/>
            <person name="Liu Z."/>
            <person name="Lyons E."/>
            <person name="Wicker T."/>
            <person name="Salzberg S.L."/>
            <person name="Devos K.M."/>
            <person name="Dvorak J."/>
        </authorList>
    </citation>
    <scope>NUCLEOTIDE SEQUENCE [LARGE SCALE GENOMIC DNA]</scope>
    <source>
        <strain evidence="1">cv. AL8/78</strain>
    </source>
</reference>
<dbReference type="Gramene" id="AET3Gv20424700.28">
    <property type="protein sequence ID" value="AET3Gv20424700.28"/>
    <property type="gene ID" value="AET3Gv20424700"/>
</dbReference>
<protein>
    <submittedName>
        <fullName evidence="1">Uncharacterized protein</fullName>
    </submittedName>
</protein>
<accession>A0A453EQL6</accession>
<reference evidence="1" key="5">
    <citation type="journal article" date="2021" name="G3 (Bethesda)">
        <title>Aegilops tauschii genome assembly Aet v5.0 features greater sequence contiguity and improved annotation.</title>
        <authorList>
            <person name="Wang L."/>
            <person name="Zhu T."/>
            <person name="Rodriguez J.C."/>
            <person name="Deal K.R."/>
            <person name="Dubcovsky J."/>
            <person name="McGuire P.E."/>
            <person name="Lux T."/>
            <person name="Spannagl M."/>
            <person name="Mayer K.F.X."/>
            <person name="Baldrich P."/>
            <person name="Meyers B.C."/>
            <person name="Huo N."/>
            <person name="Gu Y.Q."/>
            <person name="Zhou H."/>
            <person name="Devos K.M."/>
            <person name="Bennetzen J.L."/>
            <person name="Unver T."/>
            <person name="Budak H."/>
            <person name="Gulick P.J."/>
            <person name="Galiba G."/>
            <person name="Kalapos B."/>
            <person name="Nelson D.R."/>
            <person name="Li P."/>
            <person name="You F.M."/>
            <person name="Luo M.C."/>
            <person name="Dvorak J."/>
        </authorList>
    </citation>
    <scope>NUCLEOTIDE SEQUENCE [LARGE SCALE GENOMIC DNA]</scope>
    <source>
        <strain evidence="1">cv. AL8/78</strain>
    </source>
</reference>
<dbReference type="Proteomes" id="UP000015105">
    <property type="component" value="Chromosome 3D"/>
</dbReference>
<keyword evidence="2" id="KW-1185">Reference proteome</keyword>
<reference evidence="2" key="2">
    <citation type="journal article" date="2017" name="Nat. Plants">
        <title>The Aegilops tauschii genome reveals multiple impacts of transposons.</title>
        <authorList>
            <person name="Zhao G."/>
            <person name="Zou C."/>
            <person name="Li K."/>
            <person name="Wang K."/>
            <person name="Li T."/>
            <person name="Gao L."/>
            <person name="Zhang X."/>
            <person name="Wang H."/>
            <person name="Yang Z."/>
            <person name="Liu X."/>
            <person name="Jiang W."/>
            <person name="Mao L."/>
            <person name="Kong X."/>
            <person name="Jiao Y."/>
            <person name="Jia J."/>
        </authorList>
    </citation>
    <scope>NUCLEOTIDE SEQUENCE [LARGE SCALE GENOMIC DNA]</scope>
    <source>
        <strain evidence="2">cv. AL8/78</strain>
    </source>
</reference>
<reference evidence="1" key="4">
    <citation type="submission" date="2019-03" db="UniProtKB">
        <authorList>
            <consortium name="EnsemblPlants"/>
        </authorList>
    </citation>
    <scope>IDENTIFICATION</scope>
</reference>
<evidence type="ECO:0000313" key="2">
    <source>
        <dbReference type="Proteomes" id="UP000015105"/>
    </source>
</evidence>
<evidence type="ECO:0000313" key="1">
    <source>
        <dbReference type="EnsemblPlants" id="AET3Gv20424700.28"/>
    </source>
</evidence>
<dbReference type="EnsemblPlants" id="AET3Gv20424700.28">
    <property type="protein sequence ID" value="AET3Gv20424700.28"/>
    <property type="gene ID" value="AET3Gv20424700"/>
</dbReference>
<dbReference type="AlphaFoldDB" id="A0A453EQL6"/>
<reference evidence="2" key="1">
    <citation type="journal article" date="2014" name="Science">
        <title>Ancient hybridizations among the ancestral genomes of bread wheat.</title>
        <authorList>
            <consortium name="International Wheat Genome Sequencing Consortium,"/>
            <person name="Marcussen T."/>
            <person name="Sandve S.R."/>
            <person name="Heier L."/>
            <person name="Spannagl M."/>
            <person name="Pfeifer M."/>
            <person name="Jakobsen K.S."/>
            <person name="Wulff B.B."/>
            <person name="Steuernagel B."/>
            <person name="Mayer K.F."/>
            <person name="Olsen O.A."/>
        </authorList>
    </citation>
    <scope>NUCLEOTIDE SEQUENCE [LARGE SCALE GENOMIC DNA]</scope>
    <source>
        <strain evidence="2">cv. AL8/78</strain>
    </source>
</reference>